<dbReference type="InterPro" id="IPR001387">
    <property type="entry name" value="Cro/C1-type_HTH"/>
</dbReference>
<dbReference type="SUPFAM" id="SSF47413">
    <property type="entry name" value="lambda repressor-like DNA-binding domains"/>
    <property type="match status" value="1"/>
</dbReference>
<evidence type="ECO:0000256" key="3">
    <source>
        <dbReference type="ARBA" id="ARBA00023239"/>
    </source>
</evidence>
<feature type="active site" evidence="5">
    <location>
        <position position="130"/>
    </location>
</feature>
<comment type="similarity">
    <text evidence="5">Belongs to the cyanase family.</text>
</comment>
<dbReference type="EMBL" id="MU864358">
    <property type="protein sequence ID" value="KAK4191635.1"/>
    <property type="molecule type" value="Genomic_DNA"/>
</dbReference>
<dbReference type="PANTHER" id="PTHR34186">
    <property type="entry name" value="CYANATE HYDRATASE"/>
    <property type="match status" value="1"/>
</dbReference>
<keyword evidence="8" id="KW-1185">Reference proteome</keyword>
<dbReference type="SUPFAM" id="SSF55234">
    <property type="entry name" value="Cyanase C-terminal domain"/>
    <property type="match status" value="1"/>
</dbReference>
<dbReference type="SMART" id="SM01116">
    <property type="entry name" value="Cyanate_lyase"/>
    <property type="match status" value="1"/>
</dbReference>
<comment type="similarity">
    <text evidence="2">Belongs to the MBF1 family.</text>
</comment>
<keyword evidence="3 5" id="KW-0456">Lyase</keyword>
<sequence length="169" mass="18498">MADQRLATLDDSIVSRLPSYSKSLFDAKTAKGLTFESIASSLGRSEVAVAAIFYGQATASAEDVDKLASLLDLPKESFSTQLLHGFPDRGRAGPMPPVEPLIYRLYEIVQNYGYAFKAVMNEKFGDGIMSAICFDTKVEKETDAQGAAWVVITLRGKWYALSLFSILLI</sequence>
<gene>
    <name evidence="5" type="primary">cyn1</name>
    <name evidence="7" type="ORF">QBC35DRAFT_375391</name>
</gene>
<dbReference type="Pfam" id="PF21291">
    <property type="entry name" value="CYNS_N"/>
    <property type="match status" value="1"/>
</dbReference>
<reference evidence="7" key="1">
    <citation type="journal article" date="2023" name="Mol. Phylogenet. Evol.">
        <title>Genome-scale phylogeny and comparative genomics of the fungal order Sordariales.</title>
        <authorList>
            <person name="Hensen N."/>
            <person name="Bonometti L."/>
            <person name="Westerberg I."/>
            <person name="Brannstrom I.O."/>
            <person name="Guillou S."/>
            <person name="Cros-Aarteil S."/>
            <person name="Calhoun S."/>
            <person name="Haridas S."/>
            <person name="Kuo A."/>
            <person name="Mondo S."/>
            <person name="Pangilinan J."/>
            <person name="Riley R."/>
            <person name="LaButti K."/>
            <person name="Andreopoulos B."/>
            <person name="Lipzen A."/>
            <person name="Chen C."/>
            <person name="Yan M."/>
            <person name="Daum C."/>
            <person name="Ng V."/>
            <person name="Clum A."/>
            <person name="Steindorff A."/>
            <person name="Ohm R.A."/>
            <person name="Martin F."/>
            <person name="Silar P."/>
            <person name="Natvig D.O."/>
            <person name="Lalanne C."/>
            <person name="Gautier V."/>
            <person name="Ament-Velasquez S.L."/>
            <person name="Kruys A."/>
            <person name="Hutchinson M.I."/>
            <person name="Powell A.J."/>
            <person name="Barry K."/>
            <person name="Miller A.N."/>
            <person name="Grigoriev I.V."/>
            <person name="Debuchy R."/>
            <person name="Gladieux P."/>
            <person name="Hiltunen Thoren M."/>
            <person name="Johannesson H."/>
        </authorList>
    </citation>
    <scope>NUCLEOTIDE SEQUENCE</scope>
    <source>
        <strain evidence="7">PSN309</strain>
    </source>
</reference>
<dbReference type="Proteomes" id="UP001302126">
    <property type="component" value="Unassembled WGS sequence"/>
</dbReference>
<dbReference type="AlphaFoldDB" id="A0AAN7AN95"/>
<dbReference type="CDD" id="cd00559">
    <property type="entry name" value="Cyanase_C"/>
    <property type="match status" value="1"/>
</dbReference>
<comment type="catalytic activity">
    <reaction evidence="5">
        <text>cyanate + hydrogencarbonate + 3 H(+) = NH4(+) + 2 CO2</text>
        <dbReference type="Rhea" id="RHEA:11120"/>
        <dbReference type="ChEBI" id="CHEBI:15378"/>
        <dbReference type="ChEBI" id="CHEBI:16526"/>
        <dbReference type="ChEBI" id="CHEBI:17544"/>
        <dbReference type="ChEBI" id="CHEBI:28938"/>
        <dbReference type="ChEBI" id="CHEBI:29195"/>
        <dbReference type="EC" id="4.2.1.104"/>
    </reaction>
</comment>
<evidence type="ECO:0000256" key="4">
    <source>
        <dbReference type="ARBA" id="ARBA00035107"/>
    </source>
</evidence>
<reference evidence="7" key="2">
    <citation type="submission" date="2023-05" db="EMBL/GenBank/DDBJ databases">
        <authorList>
            <consortium name="Lawrence Berkeley National Laboratory"/>
            <person name="Steindorff A."/>
            <person name="Hensen N."/>
            <person name="Bonometti L."/>
            <person name="Westerberg I."/>
            <person name="Brannstrom I.O."/>
            <person name="Guillou S."/>
            <person name="Cros-Aarteil S."/>
            <person name="Calhoun S."/>
            <person name="Haridas S."/>
            <person name="Kuo A."/>
            <person name="Mondo S."/>
            <person name="Pangilinan J."/>
            <person name="Riley R."/>
            <person name="Labutti K."/>
            <person name="Andreopoulos B."/>
            <person name="Lipzen A."/>
            <person name="Chen C."/>
            <person name="Yanf M."/>
            <person name="Daum C."/>
            <person name="Ng V."/>
            <person name="Clum A."/>
            <person name="Ohm R."/>
            <person name="Martin F."/>
            <person name="Silar P."/>
            <person name="Natvig D."/>
            <person name="Lalanne C."/>
            <person name="Gautier V."/>
            <person name="Ament-Velasquez S.L."/>
            <person name="Kruys A."/>
            <person name="Hutchinson M.I."/>
            <person name="Powell A.J."/>
            <person name="Barry K."/>
            <person name="Miller A.N."/>
            <person name="Grigoriev I.V."/>
            <person name="Debuchy R."/>
            <person name="Gladieux P."/>
            <person name="Thoren M.H."/>
            <person name="Johannesson H."/>
        </authorList>
    </citation>
    <scope>NUCLEOTIDE SEQUENCE</scope>
    <source>
        <strain evidence="7">PSN309</strain>
    </source>
</reference>
<accession>A0AAN7AN95</accession>
<dbReference type="NCBIfam" id="TIGR00673">
    <property type="entry name" value="cynS"/>
    <property type="match status" value="1"/>
</dbReference>
<proteinExistence type="inferred from homology"/>
<feature type="active site" evidence="5">
    <location>
        <position position="107"/>
    </location>
</feature>
<evidence type="ECO:0000256" key="2">
    <source>
        <dbReference type="ARBA" id="ARBA00009802"/>
    </source>
</evidence>
<dbReference type="GO" id="GO:0008824">
    <property type="term" value="F:cyanate hydratase activity"/>
    <property type="evidence" value="ECO:0007669"/>
    <property type="project" value="UniProtKB-UniRule"/>
</dbReference>
<organism evidence="7 8">
    <name type="scientific">Podospora australis</name>
    <dbReference type="NCBI Taxonomy" id="1536484"/>
    <lineage>
        <taxon>Eukaryota</taxon>
        <taxon>Fungi</taxon>
        <taxon>Dikarya</taxon>
        <taxon>Ascomycota</taxon>
        <taxon>Pezizomycotina</taxon>
        <taxon>Sordariomycetes</taxon>
        <taxon>Sordariomycetidae</taxon>
        <taxon>Sordariales</taxon>
        <taxon>Podosporaceae</taxon>
        <taxon>Podospora</taxon>
    </lineage>
</organism>
<evidence type="ECO:0000256" key="5">
    <source>
        <dbReference type="HAMAP-Rule" id="MF_03139"/>
    </source>
</evidence>
<name>A0AAN7AN95_9PEZI</name>
<dbReference type="Gene3D" id="3.30.1160.10">
    <property type="entry name" value="Cyanate lyase, C-terminal domain"/>
    <property type="match status" value="1"/>
</dbReference>
<dbReference type="PIRSF" id="PIRSF001263">
    <property type="entry name" value="Cyanate_hydratas"/>
    <property type="match status" value="1"/>
</dbReference>
<dbReference type="InterPro" id="IPR008076">
    <property type="entry name" value="Cyanase"/>
</dbReference>
<dbReference type="EC" id="4.2.1.104" evidence="5"/>
<dbReference type="InterPro" id="IPR010982">
    <property type="entry name" value="Lambda_DNA-bd_dom_sf"/>
</dbReference>
<protein>
    <recommendedName>
        <fullName evidence="5">Cyanate hydratase</fullName>
        <shortName evidence="5">Cyanase</shortName>
        <ecNumber evidence="5">4.2.1.104</ecNumber>
    </recommendedName>
    <alternativeName>
        <fullName evidence="5">Cyanate hydrolase</fullName>
    </alternativeName>
    <alternativeName>
        <fullName evidence="5">Cyanate lyase</fullName>
    </alternativeName>
</protein>
<comment type="caution">
    <text evidence="7">The sequence shown here is derived from an EMBL/GenBank/DDBJ whole genome shotgun (WGS) entry which is preliminary data.</text>
</comment>
<evidence type="ECO:0000259" key="6">
    <source>
        <dbReference type="SMART" id="SM01116"/>
    </source>
</evidence>
<feature type="domain" description="Cyanate lyase C-terminal" evidence="6">
    <location>
        <begin position="91"/>
        <end position="164"/>
    </location>
</feature>
<dbReference type="Pfam" id="PF02560">
    <property type="entry name" value="Cyanate_lyase"/>
    <property type="match status" value="1"/>
</dbReference>
<evidence type="ECO:0000313" key="8">
    <source>
        <dbReference type="Proteomes" id="UP001302126"/>
    </source>
</evidence>
<dbReference type="InterPro" id="IPR036581">
    <property type="entry name" value="Cyanate_lyase_C_sf"/>
</dbReference>
<dbReference type="InterPro" id="IPR003712">
    <property type="entry name" value="Cyanate_lyase_C"/>
</dbReference>
<dbReference type="CDD" id="cd00093">
    <property type="entry name" value="HTH_XRE"/>
    <property type="match status" value="1"/>
</dbReference>
<comment type="function">
    <text evidence="1 5">Catalyzes the reaction of cyanate with bicarbonate to produce ammonia and carbon dioxide.</text>
</comment>
<dbReference type="PANTHER" id="PTHR34186:SF2">
    <property type="entry name" value="CYANATE HYDRATASE"/>
    <property type="match status" value="1"/>
</dbReference>
<dbReference type="HAMAP" id="MF_00535">
    <property type="entry name" value="Cyanate_hydrat"/>
    <property type="match status" value="1"/>
</dbReference>
<evidence type="ECO:0000256" key="1">
    <source>
        <dbReference type="ARBA" id="ARBA00003561"/>
    </source>
</evidence>
<dbReference type="Gene3D" id="1.10.260.40">
    <property type="entry name" value="lambda repressor-like DNA-binding domains"/>
    <property type="match status" value="1"/>
</dbReference>
<dbReference type="PRINTS" id="PR01693">
    <property type="entry name" value="CYANASE"/>
</dbReference>
<feature type="active site" evidence="5">
    <location>
        <position position="104"/>
    </location>
</feature>
<comment type="function">
    <text evidence="4">Transcriptional coactivator that stimulates GCN4-dependent transcriptional activity by bridging the DNA-binding region of GCN4 and TBP (SPT15), thereby recruiting TBP to GCN4-bound promoters. Involved in induction of the ribosome quality control (RQC) pathway; a pathway that degrades nascent peptide chains during problematic translation. Required to prevent stalled ribosomes from frameshifting.</text>
</comment>
<dbReference type="GO" id="GO:0003677">
    <property type="term" value="F:DNA binding"/>
    <property type="evidence" value="ECO:0007669"/>
    <property type="project" value="InterPro"/>
</dbReference>
<dbReference type="InterPro" id="IPR048564">
    <property type="entry name" value="CYNS_N"/>
</dbReference>
<evidence type="ECO:0000313" key="7">
    <source>
        <dbReference type="EMBL" id="KAK4191635.1"/>
    </source>
</evidence>